<keyword evidence="2" id="KW-1185">Reference proteome</keyword>
<organism evidence="1 2">
    <name type="scientific">Lithospermum erythrorhizon</name>
    <name type="common">Purple gromwell</name>
    <name type="synonym">Lithospermum officinale var. erythrorhizon</name>
    <dbReference type="NCBI Taxonomy" id="34254"/>
    <lineage>
        <taxon>Eukaryota</taxon>
        <taxon>Viridiplantae</taxon>
        <taxon>Streptophyta</taxon>
        <taxon>Embryophyta</taxon>
        <taxon>Tracheophyta</taxon>
        <taxon>Spermatophyta</taxon>
        <taxon>Magnoliopsida</taxon>
        <taxon>eudicotyledons</taxon>
        <taxon>Gunneridae</taxon>
        <taxon>Pentapetalae</taxon>
        <taxon>asterids</taxon>
        <taxon>lamiids</taxon>
        <taxon>Boraginales</taxon>
        <taxon>Boraginaceae</taxon>
        <taxon>Boraginoideae</taxon>
        <taxon>Lithospermeae</taxon>
        <taxon>Lithospermum</taxon>
    </lineage>
</organism>
<sequence>MVEFSIDEAIYNGGFLEKDLIPGPYRRKGSLSLSIKWHRDLGIFKVTGKQRLDKKSSSSHDCARGTVEQRLEVGATERATGSRSEDHGSLLQFCNCPGFIF</sequence>
<evidence type="ECO:0000313" key="2">
    <source>
        <dbReference type="Proteomes" id="UP001454036"/>
    </source>
</evidence>
<reference evidence="1 2" key="1">
    <citation type="submission" date="2024-01" db="EMBL/GenBank/DDBJ databases">
        <title>The complete chloroplast genome sequence of Lithospermum erythrorhizon: insights into the phylogenetic relationship among Boraginaceae species and the maternal lineages of purple gromwells.</title>
        <authorList>
            <person name="Okada T."/>
            <person name="Watanabe K."/>
        </authorList>
    </citation>
    <scope>NUCLEOTIDE SEQUENCE [LARGE SCALE GENOMIC DNA]</scope>
</reference>
<protein>
    <submittedName>
        <fullName evidence="1">Uncharacterized protein</fullName>
    </submittedName>
</protein>
<name>A0AAV3P7K0_LITER</name>
<comment type="caution">
    <text evidence="1">The sequence shown here is derived from an EMBL/GenBank/DDBJ whole genome shotgun (WGS) entry which is preliminary data.</text>
</comment>
<gene>
    <name evidence="1" type="ORF">LIER_07243</name>
</gene>
<dbReference type="EMBL" id="BAABME010001102">
    <property type="protein sequence ID" value="GAA0147580.1"/>
    <property type="molecule type" value="Genomic_DNA"/>
</dbReference>
<dbReference type="AlphaFoldDB" id="A0AAV3P7K0"/>
<evidence type="ECO:0000313" key="1">
    <source>
        <dbReference type="EMBL" id="GAA0147580.1"/>
    </source>
</evidence>
<proteinExistence type="predicted"/>
<dbReference type="Proteomes" id="UP001454036">
    <property type="component" value="Unassembled WGS sequence"/>
</dbReference>
<accession>A0AAV3P7K0</accession>